<dbReference type="EMBL" id="CP017141">
    <property type="protein sequence ID" value="AOM76115.1"/>
    <property type="molecule type" value="Genomic_DNA"/>
</dbReference>
<evidence type="ECO:0000256" key="4">
    <source>
        <dbReference type="ARBA" id="ARBA00022563"/>
    </source>
</evidence>
<evidence type="ECO:0000256" key="6">
    <source>
        <dbReference type="ARBA" id="ARBA00023002"/>
    </source>
</evidence>
<dbReference type="PIRSF" id="PIRSF000194">
    <property type="entry name" value="DHFR"/>
    <property type="match status" value="1"/>
</dbReference>
<dbReference type="GO" id="GO:0046654">
    <property type="term" value="P:tetrahydrofolate biosynthetic process"/>
    <property type="evidence" value="ECO:0007669"/>
    <property type="project" value="UniProtKB-UniPathway"/>
</dbReference>
<proteinExistence type="inferred from homology"/>
<comment type="function">
    <text evidence="7 8">Key enzyme in folate metabolism. Catalyzes an essential reaction for de novo glycine and purine synthesis, and for DNA precursor synthesis.</text>
</comment>
<dbReference type="SUPFAM" id="SSF53597">
    <property type="entry name" value="Dihydrofolate reductase-like"/>
    <property type="match status" value="1"/>
</dbReference>
<comment type="pathway">
    <text evidence="1 8">Cofactor biosynthesis; tetrahydrofolate biosynthesis; 5,6,7,8-tetrahydrofolate from 7,8-dihydrofolate: step 1/1.</text>
</comment>
<evidence type="ECO:0000256" key="5">
    <source>
        <dbReference type="ARBA" id="ARBA00022857"/>
    </source>
</evidence>
<evidence type="ECO:0000313" key="10">
    <source>
        <dbReference type="EMBL" id="AOM76115.1"/>
    </source>
</evidence>
<protein>
    <recommendedName>
        <fullName evidence="3 8">Dihydrofolate reductase</fullName>
        <ecNumber evidence="3 8">1.5.1.3</ecNumber>
    </recommendedName>
</protein>
<evidence type="ECO:0000256" key="3">
    <source>
        <dbReference type="ARBA" id="ARBA00012856"/>
    </source>
</evidence>
<gene>
    <name evidence="10" type="ORF">BFS30_02380</name>
</gene>
<dbReference type="CDD" id="cd00209">
    <property type="entry name" value="DHFR"/>
    <property type="match status" value="1"/>
</dbReference>
<dbReference type="Pfam" id="PF00186">
    <property type="entry name" value="DHFR_1"/>
    <property type="match status" value="1"/>
</dbReference>
<keyword evidence="6 8" id="KW-0560">Oxidoreductase</keyword>
<dbReference type="GO" id="GO:0070401">
    <property type="term" value="F:NADP+ binding"/>
    <property type="evidence" value="ECO:0007669"/>
    <property type="project" value="UniProtKB-ARBA"/>
</dbReference>
<dbReference type="PANTHER" id="PTHR48069">
    <property type="entry name" value="DIHYDROFOLATE REDUCTASE"/>
    <property type="match status" value="1"/>
</dbReference>
<dbReference type="RefSeq" id="WP_069377811.1">
    <property type="nucleotide sequence ID" value="NZ_CP017141.1"/>
</dbReference>
<feature type="domain" description="DHFR" evidence="9">
    <location>
        <begin position="2"/>
        <end position="160"/>
    </location>
</feature>
<dbReference type="OrthoDB" id="9804315at2"/>
<keyword evidence="11" id="KW-1185">Reference proteome</keyword>
<organism evidence="10 11">
    <name type="scientific">Pedobacter steynii</name>
    <dbReference type="NCBI Taxonomy" id="430522"/>
    <lineage>
        <taxon>Bacteria</taxon>
        <taxon>Pseudomonadati</taxon>
        <taxon>Bacteroidota</taxon>
        <taxon>Sphingobacteriia</taxon>
        <taxon>Sphingobacteriales</taxon>
        <taxon>Sphingobacteriaceae</taxon>
        <taxon>Pedobacter</taxon>
    </lineage>
</organism>
<keyword evidence="5 8" id="KW-0521">NADP</keyword>
<dbReference type="InterPro" id="IPR024072">
    <property type="entry name" value="DHFR-like_dom_sf"/>
</dbReference>
<evidence type="ECO:0000256" key="2">
    <source>
        <dbReference type="ARBA" id="ARBA00009539"/>
    </source>
</evidence>
<evidence type="ECO:0000259" key="9">
    <source>
        <dbReference type="PROSITE" id="PS51330"/>
    </source>
</evidence>
<name>A0A1D7QBT6_9SPHI</name>
<dbReference type="GO" id="GO:0005829">
    <property type="term" value="C:cytosol"/>
    <property type="evidence" value="ECO:0007669"/>
    <property type="project" value="TreeGrafter"/>
</dbReference>
<dbReference type="PROSITE" id="PS51330">
    <property type="entry name" value="DHFR_2"/>
    <property type="match status" value="1"/>
</dbReference>
<dbReference type="Proteomes" id="UP000094313">
    <property type="component" value="Chromosome"/>
</dbReference>
<dbReference type="InterPro" id="IPR001796">
    <property type="entry name" value="DHFR_dom"/>
</dbReference>
<evidence type="ECO:0000256" key="7">
    <source>
        <dbReference type="ARBA" id="ARBA00025067"/>
    </source>
</evidence>
<dbReference type="AlphaFoldDB" id="A0A1D7QBT6"/>
<keyword evidence="4 8" id="KW-0554">One-carbon metabolism</keyword>
<reference evidence="10 11" key="1">
    <citation type="submission" date="2016-08" db="EMBL/GenBank/DDBJ databases">
        <authorList>
            <person name="Seilhamer J.J."/>
        </authorList>
    </citation>
    <scope>NUCLEOTIDE SEQUENCE [LARGE SCALE GENOMIC DNA]</scope>
    <source>
        <strain evidence="10 11">DX4</strain>
    </source>
</reference>
<dbReference type="GO" id="GO:0004146">
    <property type="term" value="F:dihydrofolate reductase activity"/>
    <property type="evidence" value="ECO:0007669"/>
    <property type="project" value="UniProtKB-EC"/>
</dbReference>
<evidence type="ECO:0000313" key="11">
    <source>
        <dbReference type="Proteomes" id="UP000094313"/>
    </source>
</evidence>
<dbReference type="EC" id="1.5.1.3" evidence="3 8"/>
<dbReference type="PANTHER" id="PTHR48069:SF3">
    <property type="entry name" value="DIHYDROFOLATE REDUCTASE"/>
    <property type="match status" value="1"/>
</dbReference>
<dbReference type="Gene3D" id="3.40.430.10">
    <property type="entry name" value="Dihydrofolate Reductase, subunit A"/>
    <property type="match status" value="1"/>
</dbReference>
<accession>A0A1D7QBT6</accession>
<dbReference type="PRINTS" id="PR00070">
    <property type="entry name" value="DHFR"/>
</dbReference>
<evidence type="ECO:0000256" key="1">
    <source>
        <dbReference type="ARBA" id="ARBA00004903"/>
    </source>
</evidence>
<dbReference type="GO" id="GO:0006730">
    <property type="term" value="P:one-carbon metabolic process"/>
    <property type="evidence" value="ECO:0007669"/>
    <property type="project" value="UniProtKB-KW"/>
</dbReference>
<dbReference type="FunFam" id="3.40.430.10:FF:000001">
    <property type="entry name" value="Dihydrofolate reductase"/>
    <property type="match status" value="1"/>
</dbReference>
<dbReference type="KEGG" id="psty:BFS30_02380"/>
<sequence length="161" mass="18282">MILSIVVAIAENNAIGKDNQLLWHLPADLKHFKDITSGHTIIMGRKTYDSIGRPLPNRRNIIITRNSGLDLPGTEVTHSLEEAIRLCAAEKEVFIIGGAELYKHALEATNRIYLTRVHQTYEADTFFPELVPGEWTETSIENHQPDEKNRVAYTFSTLERK</sequence>
<comment type="catalytic activity">
    <reaction evidence="8">
        <text>(6S)-5,6,7,8-tetrahydrofolate + NADP(+) = 7,8-dihydrofolate + NADPH + H(+)</text>
        <dbReference type="Rhea" id="RHEA:15009"/>
        <dbReference type="ChEBI" id="CHEBI:15378"/>
        <dbReference type="ChEBI" id="CHEBI:57451"/>
        <dbReference type="ChEBI" id="CHEBI:57453"/>
        <dbReference type="ChEBI" id="CHEBI:57783"/>
        <dbReference type="ChEBI" id="CHEBI:58349"/>
        <dbReference type="EC" id="1.5.1.3"/>
    </reaction>
</comment>
<evidence type="ECO:0000256" key="8">
    <source>
        <dbReference type="PIRNR" id="PIRNR000194"/>
    </source>
</evidence>
<dbReference type="GO" id="GO:0046452">
    <property type="term" value="P:dihydrofolate metabolic process"/>
    <property type="evidence" value="ECO:0007669"/>
    <property type="project" value="TreeGrafter"/>
</dbReference>
<dbReference type="UniPathway" id="UPA00077">
    <property type="reaction ID" value="UER00158"/>
</dbReference>
<dbReference type="GO" id="GO:0046655">
    <property type="term" value="P:folic acid metabolic process"/>
    <property type="evidence" value="ECO:0007669"/>
    <property type="project" value="TreeGrafter"/>
</dbReference>
<dbReference type="InterPro" id="IPR012259">
    <property type="entry name" value="DHFR"/>
</dbReference>
<comment type="similarity">
    <text evidence="2 8">Belongs to the dihydrofolate reductase family.</text>
</comment>